<evidence type="ECO:0000313" key="3">
    <source>
        <dbReference type="Proteomes" id="UP000674938"/>
    </source>
</evidence>
<organism evidence="2 3">
    <name type="scientific">Vagococcus allomyrinae</name>
    <dbReference type="NCBI Taxonomy" id="2794353"/>
    <lineage>
        <taxon>Bacteria</taxon>
        <taxon>Bacillati</taxon>
        <taxon>Bacillota</taxon>
        <taxon>Bacilli</taxon>
        <taxon>Lactobacillales</taxon>
        <taxon>Enterococcaceae</taxon>
        <taxon>Vagococcus</taxon>
    </lineage>
</organism>
<dbReference type="PROSITE" id="PS51186">
    <property type="entry name" value="GNAT"/>
    <property type="match status" value="1"/>
</dbReference>
<dbReference type="EMBL" id="JAEEGA010000038">
    <property type="protein sequence ID" value="MBP1044633.1"/>
    <property type="molecule type" value="Genomic_DNA"/>
</dbReference>
<feature type="domain" description="N-acetyltransferase" evidence="1">
    <location>
        <begin position="2"/>
        <end position="169"/>
    </location>
</feature>
<dbReference type="PANTHER" id="PTHR43415">
    <property type="entry name" value="SPERMIDINE N(1)-ACETYLTRANSFERASE"/>
    <property type="match status" value="1"/>
</dbReference>
<reference evidence="2" key="1">
    <citation type="submission" date="2020-12" db="EMBL/GenBank/DDBJ databases">
        <title>Vagococcus allomyrinae sp. nov. and Enterococcus lavae sp. nov., isolated from the larvae of Allomyrina dichotoma.</title>
        <authorList>
            <person name="Lee S.D."/>
        </authorList>
    </citation>
    <scope>NUCLEOTIDE SEQUENCE</scope>
    <source>
        <strain evidence="2">BWB3-3</strain>
    </source>
</reference>
<dbReference type="PANTHER" id="PTHR43415:SF4">
    <property type="entry name" value="N-ACETYLTRANSFERASE DOMAIN-CONTAINING PROTEIN"/>
    <property type="match status" value="1"/>
</dbReference>
<dbReference type="AlphaFoldDB" id="A0A940PKP6"/>
<keyword evidence="3" id="KW-1185">Reference proteome</keyword>
<dbReference type="SUPFAM" id="SSF55729">
    <property type="entry name" value="Acyl-CoA N-acyltransferases (Nat)"/>
    <property type="match status" value="1"/>
</dbReference>
<protein>
    <submittedName>
        <fullName evidence="2">GNAT family N-acetyltransferase</fullName>
    </submittedName>
</protein>
<comment type="caution">
    <text evidence="2">The sequence shown here is derived from an EMBL/GenBank/DDBJ whole genome shotgun (WGS) entry which is preliminary data.</text>
</comment>
<dbReference type="Proteomes" id="UP000674938">
    <property type="component" value="Unassembled WGS sequence"/>
</dbReference>
<dbReference type="Gene3D" id="3.40.630.30">
    <property type="match status" value="1"/>
</dbReference>
<evidence type="ECO:0000259" key="1">
    <source>
        <dbReference type="PROSITE" id="PS51186"/>
    </source>
</evidence>
<proteinExistence type="predicted"/>
<dbReference type="InterPro" id="IPR000182">
    <property type="entry name" value="GNAT_dom"/>
</dbReference>
<dbReference type="Pfam" id="PF13302">
    <property type="entry name" value="Acetyltransf_3"/>
    <property type="match status" value="1"/>
</dbReference>
<accession>A0A940PKP6</accession>
<name>A0A940PKP6_9ENTE</name>
<dbReference type="RefSeq" id="WP_209533236.1">
    <property type="nucleotide sequence ID" value="NZ_JAEEGA010000038.1"/>
</dbReference>
<gene>
    <name evidence="2" type="ORF">I6N95_26840</name>
</gene>
<sequence>MLELRPITESELAALWQISYKEEQPAWVRYDAPFLHDYHPLTLERFELTESDFFLSAQVNGVYIEGKICGAVNYYWIDEATRWLEVGIAIFDEANWGKGYATVALSLWVDRIFQQEPLIHRIGLTTWSGNPGMAKVAQKLNFQLEGRLRAVRYYQGIYYDALHFGCLRTEWHPLTVKNHC</sequence>
<evidence type="ECO:0000313" key="2">
    <source>
        <dbReference type="EMBL" id="MBP1044633.1"/>
    </source>
</evidence>
<dbReference type="GO" id="GO:0016747">
    <property type="term" value="F:acyltransferase activity, transferring groups other than amino-acyl groups"/>
    <property type="evidence" value="ECO:0007669"/>
    <property type="project" value="InterPro"/>
</dbReference>
<dbReference type="InterPro" id="IPR016181">
    <property type="entry name" value="Acyl_CoA_acyltransferase"/>
</dbReference>